<reference evidence="1" key="1">
    <citation type="journal article" date="2014" name="Front. Microbiol.">
        <title>High frequency of phylogenetically diverse reductive dehalogenase-homologous genes in deep subseafloor sedimentary metagenomes.</title>
        <authorList>
            <person name="Kawai M."/>
            <person name="Futagami T."/>
            <person name="Toyoda A."/>
            <person name="Takaki Y."/>
            <person name="Nishi S."/>
            <person name="Hori S."/>
            <person name="Arai W."/>
            <person name="Tsubouchi T."/>
            <person name="Morono Y."/>
            <person name="Uchiyama I."/>
            <person name="Ito T."/>
            <person name="Fujiyama A."/>
            <person name="Inagaki F."/>
            <person name="Takami H."/>
        </authorList>
    </citation>
    <scope>NUCLEOTIDE SEQUENCE</scope>
    <source>
        <strain evidence="1">Expedition CK06-06</strain>
    </source>
</reference>
<evidence type="ECO:0000313" key="1">
    <source>
        <dbReference type="EMBL" id="GAH62801.1"/>
    </source>
</evidence>
<name>X1GXZ8_9ZZZZ</name>
<protein>
    <submittedName>
        <fullName evidence="1">Uncharacterized protein</fullName>
    </submittedName>
</protein>
<comment type="caution">
    <text evidence="1">The sequence shown here is derived from an EMBL/GenBank/DDBJ whole genome shotgun (WGS) entry which is preliminary data.</text>
</comment>
<sequence>RRKDMPNLAIDLKLPLSATQQVVLPANPTRQYAIFIKDAGTDVIRLAFGIPAVSGRGVRLNEAGSNYEINSTNLWRGSVHAVAESGTPDLIIQEW</sequence>
<organism evidence="1">
    <name type="scientific">marine sediment metagenome</name>
    <dbReference type="NCBI Taxonomy" id="412755"/>
    <lineage>
        <taxon>unclassified sequences</taxon>
        <taxon>metagenomes</taxon>
        <taxon>ecological metagenomes</taxon>
    </lineage>
</organism>
<gene>
    <name evidence="1" type="ORF">S03H2_51949</name>
</gene>
<proteinExistence type="predicted"/>
<dbReference type="AlphaFoldDB" id="X1GXZ8"/>
<feature type="non-terminal residue" evidence="1">
    <location>
        <position position="1"/>
    </location>
</feature>
<dbReference type="EMBL" id="BARU01032989">
    <property type="protein sequence ID" value="GAH62801.1"/>
    <property type="molecule type" value="Genomic_DNA"/>
</dbReference>
<accession>X1GXZ8</accession>